<reference evidence="1" key="1">
    <citation type="submission" date="2023-08" db="EMBL/GenBank/DDBJ databases">
        <title>Nitrogen cycling bacteria in agricultural field soils.</title>
        <authorList>
            <person name="Jang J."/>
        </authorList>
    </citation>
    <scope>NUCLEOTIDE SEQUENCE</scope>
    <source>
        <strain evidence="1">PS3-36</strain>
    </source>
</reference>
<gene>
    <name evidence="1" type="ORF">RCG21_31340</name>
</gene>
<name>A0AA90TWF1_9BACI</name>
<dbReference type="RefSeq" id="WP_308914372.1">
    <property type="nucleotide sequence ID" value="NZ_JAVGVR010000002.1"/>
</dbReference>
<organism evidence="1 2">
    <name type="scientific">Bacillus salipaludis</name>
    <dbReference type="NCBI Taxonomy" id="2547811"/>
    <lineage>
        <taxon>Bacteria</taxon>
        <taxon>Bacillati</taxon>
        <taxon>Bacillota</taxon>
        <taxon>Bacilli</taxon>
        <taxon>Bacillales</taxon>
        <taxon>Bacillaceae</taxon>
        <taxon>Bacillus</taxon>
    </lineage>
</organism>
<evidence type="ECO:0000313" key="1">
    <source>
        <dbReference type="EMBL" id="MDQ6600722.1"/>
    </source>
</evidence>
<protein>
    <submittedName>
        <fullName evidence="1">Uncharacterized protein</fullName>
    </submittedName>
</protein>
<comment type="caution">
    <text evidence="1">The sequence shown here is derived from an EMBL/GenBank/DDBJ whole genome shotgun (WGS) entry which is preliminary data.</text>
</comment>
<dbReference type="EMBL" id="JAVGVR010000002">
    <property type="protein sequence ID" value="MDQ6600722.1"/>
    <property type="molecule type" value="Genomic_DNA"/>
</dbReference>
<evidence type="ECO:0000313" key="2">
    <source>
        <dbReference type="Proteomes" id="UP001178888"/>
    </source>
</evidence>
<dbReference type="Proteomes" id="UP001178888">
    <property type="component" value="Unassembled WGS sequence"/>
</dbReference>
<dbReference type="AlphaFoldDB" id="A0AA90TWF1"/>
<sequence length="148" mass="17678">MKRPFLIILFILIFLMVYLQNSINTLAENNYLLQDNKEKQFISAREFLQSGKLTEYTQYKDADINFQQKLLYKDLNRFIKSNVNDYFYTNLINIYSNPNNSVSPNRQVYFFCSILDNDKTFKYKFIILDAETSKPLREGYRKGSKQTN</sequence>
<keyword evidence="2" id="KW-1185">Reference proteome</keyword>
<proteinExistence type="predicted"/>
<accession>A0AA90TWF1</accession>